<dbReference type="Pfam" id="PF01636">
    <property type="entry name" value="APH"/>
    <property type="match status" value="1"/>
</dbReference>
<proteinExistence type="predicted"/>
<comment type="catalytic activity">
    <reaction evidence="2">
        <text>L-threonyl-[protein] + ATP = O-phospho-L-threonyl-[protein] + ADP + H(+)</text>
        <dbReference type="Rhea" id="RHEA:46608"/>
        <dbReference type="Rhea" id="RHEA-COMP:11060"/>
        <dbReference type="Rhea" id="RHEA-COMP:11605"/>
        <dbReference type="ChEBI" id="CHEBI:15378"/>
        <dbReference type="ChEBI" id="CHEBI:30013"/>
        <dbReference type="ChEBI" id="CHEBI:30616"/>
        <dbReference type="ChEBI" id="CHEBI:61977"/>
        <dbReference type="ChEBI" id="CHEBI:456216"/>
        <dbReference type="EC" id="2.7.11.1"/>
    </reaction>
</comment>
<accession>A0A4S9KDH0</accession>
<gene>
    <name evidence="5" type="ORF">D6D01_08318</name>
</gene>
<dbReference type="PROSITE" id="PS00109">
    <property type="entry name" value="PROTEIN_KINASE_TYR"/>
    <property type="match status" value="1"/>
</dbReference>
<dbReference type="InterPro" id="IPR002575">
    <property type="entry name" value="Aminoglycoside_PTrfase"/>
</dbReference>
<comment type="caution">
    <text evidence="5">The sequence shown here is derived from an EMBL/GenBank/DDBJ whole genome shotgun (WGS) entry which is preliminary data.</text>
</comment>
<feature type="domain" description="Aminoglycoside phosphotransferase" evidence="4">
    <location>
        <begin position="104"/>
        <end position="342"/>
    </location>
</feature>
<evidence type="ECO:0000259" key="4">
    <source>
        <dbReference type="Pfam" id="PF01636"/>
    </source>
</evidence>
<evidence type="ECO:0000256" key="1">
    <source>
        <dbReference type="ARBA" id="ARBA00012513"/>
    </source>
</evidence>
<evidence type="ECO:0000256" key="2">
    <source>
        <dbReference type="ARBA" id="ARBA00047899"/>
    </source>
</evidence>
<dbReference type="SUPFAM" id="SSF56112">
    <property type="entry name" value="Protein kinase-like (PK-like)"/>
    <property type="match status" value="1"/>
</dbReference>
<dbReference type="GO" id="GO:0004674">
    <property type="term" value="F:protein serine/threonine kinase activity"/>
    <property type="evidence" value="ECO:0007669"/>
    <property type="project" value="UniProtKB-EC"/>
</dbReference>
<dbReference type="EMBL" id="QZBD01000465">
    <property type="protein sequence ID" value="THY13572.1"/>
    <property type="molecule type" value="Genomic_DNA"/>
</dbReference>
<dbReference type="InterPro" id="IPR051678">
    <property type="entry name" value="AGP_Transferase"/>
</dbReference>
<evidence type="ECO:0000256" key="3">
    <source>
        <dbReference type="ARBA" id="ARBA00048679"/>
    </source>
</evidence>
<comment type="catalytic activity">
    <reaction evidence="3">
        <text>L-seryl-[protein] + ATP = O-phospho-L-seryl-[protein] + ADP + H(+)</text>
        <dbReference type="Rhea" id="RHEA:17989"/>
        <dbReference type="Rhea" id="RHEA-COMP:9863"/>
        <dbReference type="Rhea" id="RHEA-COMP:11604"/>
        <dbReference type="ChEBI" id="CHEBI:15378"/>
        <dbReference type="ChEBI" id="CHEBI:29999"/>
        <dbReference type="ChEBI" id="CHEBI:30616"/>
        <dbReference type="ChEBI" id="CHEBI:83421"/>
        <dbReference type="ChEBI" id="CHEBI:456216"/>
        <dbReference type="EC" id="2.7.11.1"/>
    </reaction>
</comment>
<reference evidence="5 6" key="1">
    <citation type="submission" date="2018-10" db="EMBL/GenBank/DDBJ databases">
        <title>Fifty Aureobasidium pullulans genomes reveal a recombining polyextremotolerant generalist.</title>
        <authorList>
            <person name="Gostincar C."/>
            <person name="Turk M."/>
            <person name="Zajc J."/>
            <person name="Gunde-Cimerman N."/>
        </authorList>
    </citation>
    <scope>NUCLEOTIDE SEQUENCE [LARGE SCALE GENOMIC DNA]</scope>
    <source>
        <strain evidence="5 6">EXF-6604</strain>
    </source>
</reference>
<dbReference type="InterPro" id="IPR008266">
    <property type="entry name" value="Tyr_kinase_AS"/>
</dbReference>
<dbReference type="Gene3D" id="3.90.1200.10">
    <property type="match status" value="1"/>
</dbReference>
<dbReference type="EC" id="2.7.11.1" evidence="1"/>
<dbReference type="PANTHER" id="PTHR21310">
    <property type="entry name" value="AMINOGLYCOSIDE PHOSPHOTRANSFERASE-RELATED-RELATED"/>
    <property type="match status" value="1"/>
</dbReference>
<name>A0A4S9KDH0_AURPU</name>
<dbReference type="PANTHER" id="PTHR21310:SF15">
    <property type="entry name" value="AMINOGLYCOSIDE PHOSPHOTRANSFERASE DOMAIN-CONTAINING PROTEIN"/>
    <property type="match status" value="1"/>
</dbReference>
<sequence>MVFGRTRQSPSNIYSHATPAIPTVTTFTVTPEMNHEKYEERLAFVRSLLKQEFVLEVWNIEPIAYDADCPFAYNNFLYRVDVKSHGKHYRDQQPCSSAIPADASQLVLRLSNNASGLPPVNRVENEVGMMNLFREALRDSYFAHLIPEMYGWGSAEYGQGWILQEFKAGVPLDEFYQTLPSEDKPAILEQMAEVLVAMQKFKLPDSIKLLGGVSFSDDGHLVSGPLTTLSAGPFRTYTELYQAMLQQQVTSSDKSPILQGWQEDGIRARLEKFSLQGLAQITEEYAQSPRAIVHSDFTMNNVLVDPATKRISALLDFDWSFVGSPGDEFLRSFFDLGGIPGPDSTGEELTIRQAILYGFESEHVFDGPLGQLQAWYQALEKYDALVPSELSGMEQISELHHFINQIAPWLLTHDVPLRRRSKEQLESVKANTKKTLLAFLEKHGF</sequence>
<dbReference type="InterPro" id="IPR011009">
    <property type="entry name" value="Kinase-like_dom_sf"/>
</dbReference>
<protein>
    <recommendedName>
        <fullName evidence="1">non-specific serine/threonine protein kinase</fullName>
        <ecNumber evidence="1">2.7.11.1</ecNumber>
    </recommendedName>
</protein>
<evidence type="ECO:0000313" key="6">
    <source>
        <dbReference type="Proteomes" id="UP000306584"/>
    </source>
</evidence>
<dbReference type="AlphaFoldDB" id="A0A4S9KDH0"/>
<evidence type="ECO:0000313" key="5">
    <source>
        <dbReference type="EMBL" id="THY13572.1"/>
    </source>
</evidence>
<organism evidence="5 6">
    <name type="scientific">Aureobasidium pullulans</name>
    <name type="common">Black yeast</name>
    <name type="synonym">Pullularia pullulans</name>
    <dbReference type="NCBI Taxonomy" id="5580"/>
    <lineage>
        <taxon>Eukaryota</taxon>
        <taxon>Fungi</taxon>
        <taxon>Dikarya</taxon>
        <taxon>Ascomycota</taxon>
        <taxon>Pezizomycotina</taxon>
        <taxon>Dothideomycetes</taxon>
        <taxon>Dothideomycetidae</taxon>
        <taxon>Dothideales</taxon>
        <taxon>Saccotheciaceae</taxon>
        <taxon>Aureobasidium</taxon>
    </lineage>
</organism>
<dbReference type="Proteomes" id="UP000306584">
    <property type="component" value="Unassembled WGS sequence"/>
</dbReference>